<evidence type="ECO:0000259" key="2">
    <source>
        <dbReference type="PROSITE" id="PS50206"/>
    </source>
</evidence>
<dbReference type="KEGG" id="spir:CWM47_26120"/>
<dbReference type="InterPro" id="IPR001763">
    <property type="entry name" value="Rhodanese-like_dom"/>
</dbReference>
<dbReference type="CDD" id="cd01520">
    <property type="entry name" value="RHOD_YbbB"/>
    <property type="match status" value="1"/>
</dbReference>
<dbReference type="PROSITE" id="PS50206">
    <property type="entry name" value="RHODANESE_3"/>
    <property type="match status" value="1"/>
</dbReference>
<dbReference type="InterPro" id="IPR036873">
    <property type="entry name" value="Rhodanese-like_dom_sf"/>
</dbReference>
<name>A0A2K8Z593_9BACT</name>
<dbReference type="SMART" id="SM00450">
    <property type="entry name" value="RHOD"/>
    <property type="match status" value="1"/>
</dbReference>
<dbReference type="OrthoDB" id="9808735at2"/>
<sequence length="355" mass="39049">MVHQLPVNEFLDKARQLPVIDVRSPGEYDHAHIPGAVSIPLFDNDERALVGTKYKNAGKDAAVLVGLSFVGPKLADFVKQSKKLNPQNKEVLVHCWRGGMRSGSFAWLLDTAGLTASTLVGGYKAYRNAVLDSFAQPLKLIILGGKTGSGKTDILKELARQGEQIIDLEGFANHKGSSYGAIGQQPQPATEQFENLLFQTLLTLDTSRRIWLEDESRNVGSCFIPMALWLQMRAAPVAFIDLPKAKRVNRLVAEYANIDHGLLIEATERIRKRLGGKVTKDALHALALHDYATVADLTLDYYDKAYLHGLSQRDSATIQTIETGEDNPEETAKRLIEWVESTGAGRSGVPVYPCL</sequence>
<protein>
    <submittedName>
        <fullName evidence="3">tRNA 2-selenouridine(34) synthase MnmH</fullName>
    </submittedName>
</protein>
<keyword evidence="1" id="KW-0711">Selenium</keyword>
<dbReference type="RefSeq" id="WP_100991396.1">
    <property type="nucleotide sequence ID" value="NZ_CP025096.1"/>
</dbReference>
<evidence type="ECO:0000256" key="1">
    <source>
        <dbReference type="ARBA" id="ARBA00023266"/>
    </source>
</evidence>
<dbReference type="AlphaFoldDB" id="A0A2K8Z593"/>
<dbReference type="InterPro" id="IPR058840">
    <property type="entry name" value="AAA_SelU"/>
</dbReference>
<dbReference type="GO" id="GO:0002098">
    <property type="term" value="P:tRNA wobble uridine modification"/>
    <property type="evidence" value="ECO:0007669"/>
    <property type="project" value="InterPro"/>
</dbReference>
<dbReference type="PANTHER" id="PTHR30401">
    <property type="entry name" value="TRNA 2-SELENOURIDINE SYNTHASE"/>
    <property type="match status" value="1"/>
</dbReference>
<reference evidence="3 4" key="1">
    <citation type="submission" date="2017-11" db="EMBL/GenBank/DDBJ databases">
        <title>Taxonomic description and genome sequences of Spirosoma HA7 sp. nov., isolated from pollen microhabitat of Corylus avellana.</title>
        <authorList>
            <person name="Ambika Manirajan B."/>
            <person name="Suarez C."/>
            <person name="Ratering S."/>
            <person name="Geissler-Plaum R."/>
            <person name="Cardinale M."/>
            <person name="Sylvia S."/>
        </authorList>
    </citation>
    <scope>NUCLEOTIDE SEQUENCE [LARGE SCALE GENOMIC DNA]</scope>
    <source>
        <strain evidence="3 4">HA7</strain>
    </source>
</reference>
<accession>A0A2K8Z593</accession>
<dbReference type="SUPFAM" id="SSF52540">
    <property type="entry name" value="P-loop containing nucleoside triphosphate hydrolases"/>
    <property type="match status" value="1"/>
</dbReference>
<dbReference type="Gene3D" id="3.40.50.300">
    <property type="entry name" value="P-loop containing nucleotide triphosphate hydrolases"/>
    <property type="match status" value="1"/>
</dbReference>
<dbReference type="InterPro" id="IPR001307">
    <property type="entry name" value="Thiosulphate_STrfase_CS"/>
</dbReference>
<dbReference type="GO" id="GO:0043828">
    <property type="term" value="F:tRNA 2-selenouridine synthase activity"/>
    <property type="evidence" value="ECO:0007669"/>
    <property type="project" value="InterPro"/>
</dbReference>
<proteinExistence type="predicted"/>
<dbReference type="Gene3D" id="3.40.250.10">
    <property type="entry name" value="Rhodanese-like domain"/>
    <property type="match status" value="1"/>
</dbReference>
<dbReference type="PROSITE" id="PS00383">
    <property type="entry name" value="TYR_PHOSPHATASE_1"/>
    <property type="match status" value="1"/>
</dbReference>
<gene>
    <name evidence="3" type="ORF">CWM47_26120</name>
</gene>
<dbReference type="Proteomes" id="UP000232883">
    <property type="component" value="Chromosome"/>
</dbReference>
<dbReference type="Pfam" id="PF26341">
    <property type="entry name" value="AAA_SelU"/>
    <property type="match status" value="1"/>
</dbReference>
<organism evidence="3 4">
    <name type="scientific">Spirosoma pollinicola</name>
    <dbReference type="NCBI Taxonomy" id="2057025"/>
    <lineage>
        <taxon>Bacteria</taxon>
        <taxon>Pseudomonadati</taxon>
        <taxon>Bacteroidota</taxon>
        <taxon>Cytophagia</taxon>
        <taxon>Cytophagales</taxon>
        <taxon>Cytophagaceae</taxon>
        <taxon>Spirosoma</taxon>
    </lineage>
</organism>
<dbReference type="Pfam" id="PF00581">
    <property type="entry name" value="Rhodanese"/>
    <property type="match status" value="1"/>
</dbReference>
<dbReference type="NCBIfam" id="NF008752">
    <property type="entry name" value="PRK11784.1-4"/>
    <property type="match status" value="1"/>
</dbReference>
<feature type="domain" description="Rhodanese" evidence="2">
    <location>
        <begin position="13"/>
        <end position="135"/>
    </location>
</feature>
<evidence type="ECO:0000313" key="4">
    <source>
        <dbReference type="Proteomes" id="UP000232883"/>
    </source>
</evidence>
<dbReference type="InterPro" id="IPR027417">
    <property type="entry name" value="P-loop_NTPase"/>
</dbReference>
<dbReference type="GO" id="GO:0004792">
    <property type="term" value="F:thiosulfate-cyanide sulfurtransferase activity"/>
    <property type="evidence" value="ECO:0007669"/>
    <property type="project" value="InterPro"/>
</dbReference>
<dbReference type="InterPro" id="IPR017582">
    <property type="entry name" value="SelU"/>
</dbReference>
<dbReference type="NCBIfam" id="NF008750">
    <property type="entry name" value="PRK11784.1-2"/>
    <property type="match status" value="1"/>
</dbReference>
<dbReference type="NCBIfam" id="TIGR03167">
    <property type="entry name" value="tRNA_sel_U_synt"/>
    <property type="match status" value="1"/>
</dbReference>
<dbReference type="InterPro" id="IPR016130">
    <property type="entry name" value="Tyr_Pase_AS"/>
</dbReference>
<dbReference type="EMBL" id="CP025096">
    <property type="protein sequence ID" value="AUD05018.1"/>
    <property type="molecule type" value="Genomic_DNA"/>
</dbReference>
<keyword evidence="4" id="KW-1185">Reference proteome</keyword>
<evidence type="ECO:0000313" key="3">
    <source>
        <dbReference type="EMBL" id="AUD05018.1"/>
    </source>
</evidence>
<dbReference type="PROSITE" id="PS00380">
    <property type="entry name" value="RHODANESE_1"/>
    <property type="match status" value="1"/>
</dbReference>
<dbReference type="SUPFAM" id="SSF52821">
    <property type="entry name" value="Rhodanese/Cell cycle control phosphatase"/>
    <property type="match status" value="1"/>
</dbReference>
<dbReference type="PANTHER" id="PTHR30401:SF0">
    <property type="entry name" value="TRNA 2-SELENOURIDINE SYNTHASE"/>
    <property type="match status" value="1"/>
</dbReference>